<evidence type="ECO:0000256" key="14">
    <source>
        <dbReference type="ARBA" id="ARBA00023075"/>
    </source>
</evidence>
<evidence type="ECO:0000256" key="6">
    <source>
        <dbReference type="ARBA" id="ARBA00022485"/>
    </source>
</evidence>
<keyword evidence="5" id="KW-0813">Transport</keyword>
<keyword evidence="12" id="KW-0408">Iron</keyword>
<dbReference type="Pfam" id="PF05187">
    <property type="entry name" value="Fer4_ETF_QO"/>
    <property type="match status" value="1"/>
</dbReference>
<dbReference type="EC" id="1.5.5.1" evidence="4"/>
<dbReference type="Pfam" id="PF01494">
    <property type="entry name" value="FAD_binding_3"/>
    <property type="match status" value="1"/>
</dbReference>
<comment type="cofactor">
    <cofactor evidence="2">
        <name>FAD</name>
        <dbReference type="ChEBI" id="CHEBI:57692"/>
    </cofactor>
</comment>
<comment type="cofactor">
    <cofactor evidence="1">
        <name>[4Fe-4S] cluster</name>
        <dbReference type="ChEBI" id="CHEBI:49883"/>
    </cofactor>
</comment>
<evidence type="ECO:0000256" key="5">
    <source>
        <dbReference type="ARBA" id="ARBA00022448"/>
    </source>
</evidence>
<comment type="catalytic activity">
    <reaction evidence="16">
        <text>a ubiquinone + reduced [electron-transfer flavoprotein] = a ubiquinol + oxidized [electron-transfer flavoprotein] + H(+)</text>
        <dbReference type="Rhea" id="RHEA:24052"/>
        <dbReference type="Rhea" id="RHEA-COMP:9565"/>
        <dbReference type="Rhea" id="RHEA-COMP:9566"/>
        <dbReference type="Rhea" id="RHEA-COMP:10685"/>
        <dbReference type="Rhea" id="RHEA-COMP:10686"/>
        <dbReference type="ChEBI" id="CHEBI:15378"/>
        <dbReference type="ChEBI" id="CHEBI:16389"/>
        <dbReference type="ChEBI" id="CHEBI:17976"/>
        <dbReference type="ChEBI" id="CHEBI:57692"/>
        <dbReference type="ChEBI" id="CHEBI:58307"/>
        <dbReference type="EC" id="1.5.5.1"/>
    </reaction>
</comment>
<evidence type="ECO:0000256" key="13">
    <source>
        <dbReference type="ARBA" id="ARBA00023014"/>
    </source>
</evidence>
<evidence type="ECO:0000256" key="1">
    <source>
        <dbReference type="ARBA" id="ARBA00001966"/>
    </source>
</evidence>
<dbReference type="PANTHER" id="PTHR10617:SF107">
    <property type="entry name" value="ELECTRON TRANSFER FLAVOPROTEIN-UBIQUINONE OXIDOREDUCTASE, MITOCHONDRIAL"/>
    <property type="match status" value="1"/>
</dbReference>
<dbReference type="Gene3D" id="3.50.50.60">
    <property type="entry name" value="FAD/NAD(P)-binding domain"/>
    <property type="match status" value="1"/>
</dbReference>
<dbReference type="Gene3D" id="3.30.70.20">
    <property type="match status" value="1"/>
</dbReference>
<dbReference type="InterPro" id="IPR002938">
    <property type="entry name" value="FAD-bd"/>
</dbReference>
<dbReference type="FunFam" id="3.30.70.20:FF:000012">
    <property type="entry name" value="Electron transfer flavoprotein-ubiquinone oxidoreductase, mitochondrial"/>
    <property type="match status" value="1"/>
</dbReference>
<keyword evidence="10" id="KW-0249">Electron transport</keyword>
<comment type="function">
    <text evidence="3">Accepts electrons from ETF and reduces ubiquinone.</text>
</comment>
<comment type="caution">
    <text evidence="18">The sequence shown here is derived from an EMBL/GenBank/DDBJ whole genome shotgun (WGS) entry which is preliminary data.</text>
</comment>
<accession>A0A0F9S1T7</accession>
<dbReference type="SUPFAM" id="SSF54373">
    <property type="entry name" value="FAD-linked reductases, C-terminal domain"/>
    <property type="match status" value="1"/>
</dbReference>
<evidence type="ECO:0000256" key="16">
    <source>
        <dbReference type="ARBA" id="ARBA00052682"/>
    </source>
</evidence>
<feature type="domain" description="4Fe-4S ferredoxin-type" evidence="17">
    <location>
        <begin position="524"/>
        <end position="553"/>
    </location>
</feature>
<dbReference type="Pfam" id="PF21162">
    <property type="entry name" value="ETFQO_UQ-bd"/>
    <property type="match status" value="1"/>
</dbReference>
<keyword evidence="13" id="KW-0411">Iron-sulfur</keyword>
<evidence type="ECO:0000256" key="10">
    <source>
        <dbReference type="ARBA" id="ARBA00022982"/>
    </source>
</evidence>
<dbReference type="InterPro" id="IPR017896">
    <property type="entry name" value="4Fe4S_Fe-S-bd"/>
</dbReference>
<proteinExistence type="predicted"/>
<evidence type="ECO:0000256" key="3">
    <source>
        <dbReference type="ARBA" id="ARBA00002819"/>
    </source>
</evidence>
<keyword evidence="9" id="KW-0274">FAD</keyword>
<sequence>MRSKHSNKSVIDKEVIMVERETMEFDVVIVGAGPAGLSSAIKLAQLAQEKQQECMICVVEKGSEVGAHVLSGAVFETKALDELLPNWQELGAPVTTKVTNDEIYWFNNEQKATSIPHFATPKTFHNDGNYIVSMGNVCRWLAEQAENLGVEIFPGFSAHSLIIEDKAVKGIITGDMGVDKDGNEKDGYMPGMELRAKYTIFAEGCRGHLGKQLINEFALDADSSPQHYGLGFKEIWQIDESKHELGKVVHGTGWPLSGDTNGGAFMYHSENNQVVVGLIIDLNYSNPHLSPFDEFQRMKHHPVFKKVLEGGERIAYGARAIAKGGLHSLPKMHFAGGLLVGCDAGTLNFAKIKGNHTAMKSGMIAAEVIFEALQNELANTDLTNYQTAFEKTWAYKELYQSRNFGPAMHKLGKFIGGAYNTLDQNIFNGALPFTFKDNTPDHSTLVDANAADKIAYPKPDGELSFDKLSSVFLSNTNHEESQPCHLKLKDASIPINVNLVKFDEPAQRYCPAGVYEVQEVEGSKEFVINAQNCVHCKTCDIKDPSQNITWVTPEGAGGPNYPNM</sequence>
<dbReference type="AlphaFoldDB" id="A0A0F9S1T7"/>
<evidence type="ECO:0000256" key="12">
    <source>
        <dbReference type="ARBA" id="ARBA00023004"/>
    </source>
</evidence>
<organism evidence="18">
    <name type="scientific">marine sediment metagenome</name>
    <dbReference type="NCBI Taxonomy" id="412755"/>
    <lineage>
        <taxon>unclassified sequences</taxon>
        <taxon>metagenomes</taxon>
        <taxon>ecological metagenomes</taxon>
    </lineage>
</organism>
<dbReference type="GO" id="GO:0046872">
    <property type="term" value="F:metal ion binding"/>
    <property type="evidence" value="ECO:0007669"/>
    <property type="project" value="UniProtKB-KW"/>
</dbReference>
<dbReference type="GO" id="GO:0071949">
    <property type="term" value="F:FAD binding"/>
    <property type="evidence" value="ECO:0007669"/>
    <property type="project" value="InterPro"/>
</dbReference>
<keyword evidence="7" id="KW-0285">Flavoprotein</keyword>
<protein>
    <recommendedName>
        <fullName evidence="4">electron-transferring-flavoprotein dehydrogenase</fullName>
        <ecNumber evidence="4">1.5.5.1</ecNumber>
    </recommendedName>
    <alternativeName>
        <fullName evidence="15">Electron-transferring-flavoprotein dehydrogenase</fullName>
    </alternativeName>
</protein>
<evidence type="ECO:0000256" key="15">
    <source>
        <dbReference type="ARBA" id="ARBA00032754"/>
    </source>
</evidence>
<evidence type="ECO:0000256" key="9">
    <source>
        <dbReference type="ARBA" id="ARBA00022827"/>
    </source>
</evidence>
<evidence type="ECO:0000256" key="2">
    <source>
        <dbReference type="ARBA" id="ARBA00001974"/>
    </source>
</evidence>
<dbReference type="InterPro" id="IPR040156">
    <property type="entry name" value="ETF-QO"/>
</dbReference>
<evidence type="ECO:0000256" key="7">
    <source>
        <dbReference type="ARBA" id="ARBA00022630"/>
    </source>
</evidence>
<dbReference type="GO" id="GO:0051539">
    <property type="term" value="F:4 iron, 4 sulfur cluster binding"/>
    <property type="evidence" value="ECO:0007669"/>
    <property type="project" value="UniProtKB-KW"/>
</dbReference>
<evidence type="ECO:0000256" key="11">
    <source>
        <dbReference type="ARBA" id="ARBA00023002"/>
    </source>
</evidence>
<dbReference type="SUPFAM" id="SSF54862">
    <property type="entry name" value="4Fe-4S ferredoxins"/>
    <property type="match status" value="1"/>
</dbReference>
<reference evidence="18" key="1">
    <citation type="journal article" date="2015" name="Nature">
        <title>Complex archaea that bridge the gap between prokaryotes and eukaryotes.</title>
        <authorList>
            <person name="Spang A."/>
            <person name="Saw J.H."/>
            <person name="Jorgensen S.L."/>
            <person name="Zaremba-Niedzwiedzka K."/>
            <person name="Martijn J."/>
            <person name="Lind A.E."/>
            <person name="van Eijk R."/>
            <person name="Schleper C."/>
            <person name="Guy L."/>
            <person name="Ettema T.J."/>
        </authorList>
    </citation>
    <scope>NUCLEOTIDE SEQUENCE</scope>
</reference>
<keyword evidence="14" id="KW-0830">Ubiquinone</keyword>
<dbReference type="GO" id="GO:0004174">
    <property type="term" value="F:electron-transferring-flavoprotein dehydrogenase activity"/>
    <property type="evidence" value="ECO:0007669"/>
    <property type="project" value="UniProtKB-EC"/>
</dbReference>
<keyword evidence="11" id="KW-0560">Oxidoreductase</keyword>
<gene>
    <name evidence="18" type="ORF">LCGC14_0827300</name>
</gene>
<keyword evidence="8" id="KW-0479">Metal-binding</keyword>
<dbReference type="Gene3D" id="3.30.9.90">
    <property type="match status" value="1"/>
</dbReference>
<dbReference type="InterPro" id="IPR036188">
    <property type="entry name" value="FAD/NAD-bd_sf"/>
</dbReference>
<dbReference type="PROSITE" id="PS51379">
    <property type="entry name" value="4FE4S_FER_2"/>
    <property type="match status" value="1"/>
</dbReference>
<dbReference type="PRINTS" id="PR00420">
    <property type="entry name" value="RNGMNOXGNASE"/>
</dbReference>
<evidence type="ECO:0000256" key="4">
    <source>
        <dbReference type="ARBA" id="ARBA00012696"/>
    </source>
</evidence>
<dbReference type="InterPro" id="IPR007859">
    <property type="entry name" value="ETF-QO/FixX_C"/>
</dbReference>
<evidence type="ECO:0000313" key="18">
    <source>
        <dbReference type="EMBL" id="KKN31096.1"/>
    </source>
</evidence>
<keyword evidence="6" id="KW-0004">4Fe-4S</keyword>
<dbReference type="PANTHER" id="PTHR10617">
    <property type="entry name" value="ELECTRON TRANSFER FLAVOPROTEIN-UBIQUINONE OXIDOREDUCTASE"/>
    <property type="match status" value="1"/>
</dbReference>
<name>A0A0F9S1T7_9ZZZZ</name>
<dbReference type="SUPFAM" id="SSF51905">
    <property type="entry name" value="FAD/NAD(P)-binding domain"/>
    <property type="match status" value="1"/>
</dbReference>
<dbReference type="GO" id="GO:0005739">
    <property type="term" value="C:mitochondrion"/>
    <property type="evidence" value="ECO:0007669"/>
    <property type="project" value="UniProtKB-ARBA"/>
</dbReference>
<evidence type="ECO:0000256" key="8">
    <source>
        <dbReference type="ARBA" id="ARBA00022723"/>
    </source>
</evidence>
<dbReference type="InterPro" id="IPR049398">
    <property type="entry name" value="ETF-QO/FixC_UQ-bd"/>
</dbReference>
<evidence type="ECO:0000259" key="17">
    <source>
        <dbReference type="PROSITE" id="PS51379"/>
    </source>
</evidence>
<dbReference type="EMBL" id="LAZR01002356">
    <property type="protein sequence ID" value="KKN31096.1"/>
    <property type="molecule type" value="Genomic_DNA"/>
</dbReference>